<sequence length="227" mass="25044">MPYNYKTELQRYRKYYQSLEPLLEKPRSRAYTAIIFSFLAVSLFGWYAIRPTMETILYLRRQIADETEINKKMEDKISALIEAQAAYQEIAPVLPAVDQSLPPSPDAVPLAVQLRNLASASGTLLTSLQVATVPLIGKDASPSALPGAKPTPGTDNQKAFELSVTVRGPYAALRSFFEGIVSMRRIATVTSATIIAIRPESAATNSAQLGTRFLQLALRLKGYYLVE</sequence>
<accession>A0A1F5ZGJ7</accession>
<evidence type="ECO:0000313" key="2">
    <source>
        <dbReference type="EMBL" id="OGG11626.1"/>
    </source>
</evidence>
<dbReference type="EMBL" id="MFIZ01000022">
    <property type="protein sequence ID" value="OGG11626.1"/>
    <property type="molecule type" value="Genomic_DNA"/>
</dbReference>
<dbReference type="Proteomes" id="UP000177268">
    <property type="component" value="Unassembled WGS sequence"/>
</dbReference>
<gene>
    <name evidence="2" type="ORF">A2Z00_01015</name>
</gene>
<protein>
    <submittedName>
        <fullName evidence="2">Uncharacterized protein</fullName>
    </submittedName>
</protein>
<feature type="transmembrane region" description="Helical" evidence="1">
    <location>
        <begin position="30"/>
        <end position="49"/>
    </location>
</feature>
<keyword evidence="1" id="KW-0472">Membrane</keyword>
<evidence type="ECO:0000313" key="3">
    <source>
        <dbReference type="Proteomes" id="UP000177268"/>
    </source>
</evidence>
<keyword evidence="1" id="KW-0812">Transmembrane</keyword>
<comment type="caution">
    <text evidence="2">The sequence shown here is derived from an EMBL/GenBank/DDBJ whole genome shotgun (WGS) entry which is preliminary data.</text>
</comment>
<dbReference type="STRING" id="1798370.A2Z00_01015"/>
<evidence type="ECO:0000256" key="1">
    <source>
        <dbReference type="SAM" id="Phobius"/>
    </source>
</evidence>
<keyword evidence="1" id="KW-1133">Transmembrane helix</keyword>
<dbReference type="Gene3D" id="3.30.70.60">
    <property type="match status" value="1"/>
</dbReference>
<reference evidence="2 3" key="1">
    <citation type="journal article" date="2016" name="Nat. Commun.">
        <title>Thousands of microbial genomes shed light on interconnected biogeochemical processes in an aquifer system.</title>
        <authorList>
            <person name="Anantharaman K."/>
            <person name="Brown C.T."/>
            <person name="Hug L.A."/>
            <person name="Sharon I."/>
            <person name="Castelle C.J."/>
            <person name="Probst A.J."/>
            <person name="Thomas B.C."/>
            <person name="Singh A."/>
            <person name="Wilkins M.J."/>
            <person name="Karaoz U."/>
            <person name="Brodie E.L."/>
            <person name="Williams K.H."/>
            <person name="Hubbard S.S."/>
            <person name="Banfield J.F."/>
        </authorList>
    </citation>
    <scope>NUCLEOTIDE SEQUENCE [LARGE SCALE GENOMIC DNA]</scope>
</reference>
<name>A0A1F5ZGJ7_9BACT</name>
<dbReference type="AlphaFoldDB" id="A0A1F5ZGJ7"/>
<dbReference type="InterPro" id="IPR014717">
    <property type="entry name" value="Transl_elong_EF1B/ribsomal_bS6"/>
</dbReference>
<proteinExistence type="predicted"/>
<organism evidence="2 3">
    <name type="scientific">Candidatus Gottesmanbacteria bacterium RBG_13_45_10</name>
    <dbReference type="NCBI Taxonomy" id="1798370"/>
    <lineage>
        <taxon>Bacteria</taxon>
        <taxon>Candidatus Gottesmaniibacteriota</taxon>
    </lineage>
</organism>